<dbReference type="Proteomes" id="UP000248852">
    <property type="component" value="Segment"/>
</dbReference>
<dbReference type="GeneID" id="36844414"/>
<evidence type="ECO:0008006" key="3">
    <source>
        <dbReference type="Google" id="ProtNLM"/>
    </source>
</evidence>
<feature type="region of interest" description="Disordered" evidence="1">
    <location>
        <begin position="234"/>
        <end position="254"/>
    </location>
</feature>
<proteinExistence type="predicted"/>
<dbReference type="SUPFAM" id="SSF81383">
    <property type="entry name" value="F-box domain"/>
    <property type="match status" value="1"/>
</dbReference>
<accession>A0A2U7UA03</accession>
<reference evidence="2" key="1">
    <citation type="journal article" date="2018" name="Nat. Commun.">
        <title>Diversity and evolution of the emerging Pandoraviridae family.</title>
        <authorList>
            <person name="Legendre M."/>
            <person name="Fabre E."/>
            <person name="Poirot O."/>
            <person name="Jeudy S."/>
            <person name="Lartigue A."/>
            <person name="Alempic J.M."/>
            <person name="Beucher L."/>
            <person name="Philippe N."/>
            <person name="Bertaux L."/>
            <person name="Christo-Foroux E."/>
            <person name="Labadie K."/>
            <person name="Coute Y."/>
            <person name="Abergel C."/>
            <person name="Claverie J.M."/>
        </authorList>
    </citation>
    <scope>NUCLEOTIDE SEQUENCE [LARGE SCALE GENOMIC DNA]</scope>
    <source>
        <strain evidence="2">Quercus</strain>
    </source>
</reference>
<name>A0A2U7UA03_9VIRU</name>
<organism evidence="2">
    <name type="scientific">Pandoravirus quercus</name>
    <dbReference type="NCBI Taxonomy" id="2107709"/>
    <lineage>
        <taxon>Viruses</taxon>
        <taxon>Pandoravirus</taxon>
    </lineage>
</organism>
<dbReference type="KEGG" id="vg:36844414"/>
<dbReference type="InterPro" id="IPR036047">
    <property type="entry name" value="F-box-like_dom_sf"/>
</dbReference>
<evidence type="ECO:0000313" key="2">
    <source>
        <dbReference type="EMBL" id="AVK75273.1"/>
    </source>
</evidence>
<protein>
    <recommendedName>
        <fullName evidence="3">F-box incomplete domain containing protein</fullName>
    </recommendedName>
</protein>
<evidence type="ECO:0000256" key="1">
    <source>
        <dbReference type="SAM" id="MobiDB-lite"/>
    </source>
</evidence>
<dbReference type="Gene3D" id="1.20.1280.50">
    <property type="match status" value="1"/>
</dbReference>
<dbReference type="RefSeq" id="YP_009483542.1">
    <property type="nucleotide sequence ID" value="NC_037667.1"/>
</dbReference>
<sequence length="348" mass="38383">METGSALPAELVCMVFDRLPIVWWMAAAYVCRWWRMCIQTAWTLRRGLSALGARPCPLDTLCASVRGGHVGAALWIAEIVGVDPHSTLSTATWMASHPACSWTQALVEAARAGRDDVILWTACHVLPAKESFAVEVAAAYGRTACIEKLLCTVRTEWSPRIVACALASGNIECVDLILADRRIPVALPSVYIAAITLPQYVGTLLARAGLPRHIDDASAVRWLAAQNLPLDGSSSTMVVHPRPRRGASSHPDSDVHAWPPMRRLHAADLLPGGALAGYCRLTYWSTSIREYIRDLLDPLLVGDASHHARERIFRYALPWLPTKSLSRRRRPNCMGMRVNFTARCHTPR</sequence>
<dbReference type="EMBL" id="MG011689">
    <property type="protein sequence ID" value="AVK75273.1"/>
    <property type="molecule type" value="Genomic_DNA"/>
</dbReference>
<gene>
    <name evidence="2" type="ORF">pqer_cds_851</name>
</gene>